<keyword evidence="1" id="KW-0472">Membrane</keyword>
<dbReference type="AlphaFoldDB" id="A0A7S0PRD4"/>
<organism evidence="2">
    <name type="scientific">Micromonas pusilla</name>
    <name type="common">Picoplanktonic green alga</name>
    <name type="synonym">Chromulina pusilla</name>
    <dbReference type="NCBI Taxonomy" id="38833"/>
    <lineage>
        <taxon>Eukaryota</taxon>
        <taxon>Viridiplantae</taxon>
        <taxon>Chlorophyta</taxon>
        <taxon>Mamiellophyceae</taxon>
        <taxon>Mamiellales</taxon>
        <taxon>Mamiellaceae</taxon>
        <taxon>Micromonas</taxon>
    </lineage>
</organism>
<accession>A0A7S0PRD4</accession>
<dbReference type="EMBL" id="HBEV01012799">
    <property type="protein sequence ID" value="CAD8592570.1"/>
    <property type="molecule type" value="Transcribed_RNA"/>
</dbReference>
<feature type="transmembrane region" description="Helical" evidence="1">
    <location>
        <begin position="18"/>
        <end position="38"/>
    </location>
</feature>
<keyword evidence="1" id="KW-1133">Transmembrane helix</keyword>
<sequence>MASTGDASTEASTSDREYVSPGVIGACLTIIPNALMWYGAIKGKGKLEAFVKAVVKSPVGPVGLLAVPFCGMAMEKCFYDTLVSLQGVNPNIQPDTRKMETWPAGGHALPSFSVVPVRHIREYF</sequence>
<reference evidence="2" key="1">
    <citation type="submission" date="2021-01" db="EMBL/GenBank/DDBJ databases">
        <authorList>
            <person name="Corre E."/>
            <person name="Pelletier E."/>
            <person name="Niang G."/>
            <person name="Scheremetjew M."/>
            <person name="Finn R."/>
            <person name="Kale V."/>
            <person name="Holt S."/>
            <person name="Cochrane G."/>
            <person name="Meng A."/>
            <person name="Brown T."/>
            <person name="Cohen L."/>
        </authorList>
    </citation>
    <scope>NUCLEOTIDE SEQUENCE</scope>
    <source>
        <strain evidence="2">CCMP494</strain>
    </source>
</reference>
<evidence type="ECO:0000256" key="1">
    <source>
        <dbReference type="SAM" id="Phobius"/>
    </source>
</evidence>
<name>A0A7S0PRD4_MICPS</name>
<evidence type="ECO:0000313" key="2">
    <source>
        <dbReference type="EMBL" id="CAD8592570.1"/>
    </source>
</evidence>
<gene>
    <name evidence="2" type="ORF">MSP1404_LOCUS9974</name>
</gene>
<proteinExistence type="predicted"/>
<protein>
    <submittedName>
        <fullName evidence="2">Uncharacterized protein</fullName>
    </submittedName>
</protein>
<keyword evidence="1" id="KW-0812">Transmembrane</keyword>